<dbReference type="EMBL" id="CAXDID020000025">
    <property type="protein sequence ID" value="CAL5990495.1"/>
    <property type="molecule type" value="Genomic_DNA"/>
</dbReference>
<proteinExistence type="predicted"/>
<dbReference type="Proteomes" id="UP001642409">
    <property type="component" value="Unassembled WGS sequence"/>
</dbReference>
<evidence type="ECO:0000313" key="3">
    <source>
        <dbReference type="Proteomes" id="UP001642409"/>
    </source>
</evidence>
<sequence length="131" mass="14988">MLTSLVFVFPASTIYQLVGDLLMNSDLSFTSKSVKKSEDSIIKLFSTSTSASISLIGQKQNKLFSDISKYSKLTQGLNEDQKQLHVNQLKIRFSKRLNKRSCNKQLVLNANRFAQIINIKHLCFHKLKYDK</sequence>
<comment type="caution">
    <text evidence="1">The sequence shown here is derived from an EMBL/GenBank/DDBJ whole genome shotgun (WGS) entry which is preliminary data.</text>
</comment>
<evidence type="ECO:0000313" key="2">
    <source>
        <dbReference type="EMBL" id="CAL5990495.1"/>
    </source>
</evidence>
<protein>
    <submittedName>
        <fullName evidence="2">Hypothetical_protein</fullName>
    </submittedName>
</protein>
<evidence type="ECO:0000313" key="1">
    <source>
        <dbReference type="EMBL" id="CAI9938233.1"/>
    </source>
</evidence>
<organism evidence="1">
    <name type="scientific">Hexamita inflata</name>
    <dbReference type="NCBI Taxonomy" id="28002"/>
    <lineage>
        <taxon>Eukaryota</taxon>
        <taxon>Metamonada</taxon>
        <taxon>Diplomonadida</taxon>
        <taxon>Hexamitidae</taxon>
        <taxon>Hexamitinae</taxon>
        <taxon>Hexamita</taxon>
    </lineage>
</organism>
<keyword evidence="3" id="KW-1185">Reference proteome</keyword>
<reference evidence="1" key="1">
    <citation type="submission" date="2023-06" db="EMBL/GenBank/DDBJ databases">
        <authorList>
            <person name="Kurt Z."/>
        </authorList>
    </citation>
    <scope>NUCLEOTIDE SEQUENCE</scope>
</reference>
<reference evidence="2 3" key="2">
    <citation type="submission" date="2024-07" db="EMBL/GenBank/DDBJ databases">
        <authorList>
            <person name="Akdeniz Z."/>
        </authorList>
    </citation>
    <scope>NUCLEOTIDE SEQUENCE [LARGE SCALE GENOMIC DNA]</scope>
</reference>
<accession>A0AA86UER4</accession>
<name>A0AA86UER4_9EUKA</name>
<dbReference type="EMBL" id="CATOUU010000654">
    <property type="protein sequence ID" value="CAI9938233.1"/>
    <property type="molecule type" value="Genomic_DNA"/>
</dbReference>
<gene>
    <name evidence="2" type="ORF">HINF_LOCUS11371</name>
    <name evidence="1" type="ORF">HINF_LOCUS25878</name>
</gene>
<dbReference type="AlphaFoldDB" id="A0AA86UER4"/>